<accession>A0ABY7QD69</accession>
<evidence type="ECO:0000256" key="1">
    <source>
        <dbReference type="ARBA" id="ARBA00006432"/>
    </source>
</evidence>
<protein>
    <submittedName>
        <fullName evidence="6">AMP-binding protein</fullName>
    </submittedName>
</protein>
<keyword evidence="4" id="KW-1133">Transmembrane helix</keyword>
<gene>
    <name evidence="6" type="ORF">O1G21_35860</name>
</gene>
<dbReference type="SUPFAM" id="SSF56801">
    <property type="entry name" value="Acetyl-CoA synthetase-like"/>
    <property type="match status" value="1"/>
</dbReference>
<feature type="region of interest" description="Disordered" evidence="3">
    <location>
        <begin position="288"/>
        <end position="321"/>
    </location>
</feature>
<dbReference type="PANTHER" id="PTHR24096">
    <property type="entry name" value="LONG-CHAIN-FATTY-ACID--COA LIGASE"/>
    <property type="match status" value="1"/>
</dbReference>
<feature type="compositionally biased region" description="Basic and acidic residues" evidence="3">
    <location>
        <begin position="223"/>
        <end position="242"/>
    </location>
</feature>
<name>A0ABY7QD69_9ACTN</name>
<reference evidence="7" key="1">
    <citation type="submission" date="2022-12" db="EMBL/GenBank/DDBJ databases">
        <authorList>
            <person name="Mo P."/>
        </authorList>
    </citation>
    <scope>NUCLEOTIDE SEQUENCE [LARGE SCALE GENOMIC DNA]</scope>
    <source>
        <strain evidence="7">HUAS 3-15</strain>
    </source>
</reference>
<keyword evidence="4" id="KW-0812">Transmembrane</keyword>
<dbReference type="EMBL" id="CP115450">
    <property type="protein sequence ID" value="WBP90718.1"/>
    <property type="molecule type" value="Genomic_DNA"/>
</dbReference>
<sequence length="321" mass="34305">MTALVARPAGARCRPEDVMAVRFTSGTTGRPKGVLRRFARPPRPALLSGACFLLRTPLGHGGGATADFALAAGGTVVLQEGFVAEDVLAAVERYRVSRSCLPSHLLYGLLDHPLPAATGTGSLRRVGYTGCPPSPRRLAETTRRLGRVLQQTYNLTECGPVSRLSPDEHLDPRLLTTAGRPYPDTEVWTGRPVIALVGRARWCDAPLWRFERPRGPPVARRTAGRDRPWALDRAGRAADTPRRRALAPSPGGTPLTWLRVLTALGILGLAAGALLVFARCTAPSRGRPIAGAAPSDLRTDAEGSGLFQRMGGDGWDRVSPP</sequence>
<dbReference type="InterPro" id="IPR042099">
    <property type="entry name" value="ANL_N_sf"/>
</dbReference>
<dbReference type="RefSeq" id="WP_270149678.1">
    <property type="nucleotide sequence ID" value="NZ_CP115450.1"/>
</dbReference>
<organism evidence="6 7">
    <name type="scientific">Kitasatospora cathayae</name>
    <dbReference type="NCBI Taxonomy" id="3004092"/>
    <lineage>
        <taxon>Bacteria</taxon>
        <taxon>Bacillati</taxon>
        <taxon>Actinomycetota</taxon>
        <taxon>Actinomycetes</taxon>
        <taxon>Kitasatosporales</taxon>
        <taxon>Streptomycetaceae</taxon>
        <taxon>Kitasatospora</taxon>
    </lineage>
</organism>
<dbReference type="PROSITE" id="PS00455">
    <property type="entry name" value="AMP_BINDING"/>
    <property type="match status" value="1"/>
</dbReference>
<evidence type="ECO:0000313" key="7">
    <source>
        <dbReference type="Proteomes" id="UP001212821"/>
    </source>
</evidence>
<dbReference type="InterPro" id="IPR020845">
    <property type="entry name" value="AMP-binding_CS"/>
</dbReference>
<dbReference type="Proteomes" id="UP001212821">
    <property type="component" value="Chromosome"/>
</dbReference>
<evidence type="ECO:0000256" key="2">
    <source>
        <dbReference type="ARBA" id="ARBA00022598"/>
    </source>
</evidence>
<feature type="transmembrane region" description="Helical" evidence="4">
    <location>
        <begin position="257"/>
        <end position="278"/>
    </location>
</feature>
<evidence type="ECO:0000256" key="3">
    <source>
        <dbReference type="SAM" id="MobiDB-lite"/>
    </source>
</evidence>
<dbReference type="InterPro" id="IPR000873">
    <property type="entry name" value="AMP-dep_synth/lig_dom"/>
</dbReference>
<dbReference type="Gene3D" id="3.40.50.12780">
    <property type="entry name" value="N-terminal domain of ligase-like"/>
    <property type="match status" value="1"/>
</dbReference>
<evidence type="ECO:0000259" key="5">
    <source>
        <dbReference type="Pfam" id="PF00501"/>
    </source>
</evidence>
<feature type="domain" description="AMP-dependent synthetase/ligase" evidence="5">
    <location>
        <begin position="11"/>
        <end position="187"/>
    </location>
</feature>
<proteinExistence type="inferred from homology"/>
<keyword evidence="7" id="KW-1185">Reference proteome</keyword>
<keyword evidence="4" id="KW-0472">Membrane</keyword>
<dbReference type="PANTHER" id="PTHR24096:SF149">
    <property type="entry name" value="AMP-BINDING DOMAIN-CONTAINING PROTEIN-RELATED"/>
    <property type="match status" value="1"/>
</dbReference>
<dbReference type="Pfam" id="PF00501">
    <property type="entry name" value="AMP-binding"/>
    <property type="match status" value="1"/>
</dbReference>
<evidence type="ECO:0000256" key="4">
    <source>
        <dbReference type="SAM" id="Phobius"/>
    </source>
</evidence>
<keyword evidence="2" id="KW-0436">Ligase</keyword>
<comment type="similarity">
    <text evidence="1">Belongs to the ATP-dependent AMP-binding enzyme family.</text>
</comment>
<evidence type="ECO:0000313" key="6">
    <source>
        <dbReference type="EMBL" id="WBP90718.1"/>
    </source>
</evidence>
<feature type="region of interest" description="Disordered" evidence="3">
    <location>
        <begin position="216"/>
        <end position="249"/>
    </location>
</feature>